<protein>
    <submittedName>
        <fullName evidence="1">Uncharacterized protein</fullName>
    </submittedName>
</protein>
<comment type="caution">
    <text evidence="1">The sequence shown here is derived from an EMBL/GenBank/DDBJ whole genome shotgun (WGS) entry which is preliminary data.</text>
</comment>
<evidence type="ECO:0000313" key="1">
    <source>
        <dbReference type="EMBL" id="KAL0420208.1"/>
    </source>
</evidence>
<dbReference type="CDD" id="cd00303">
    <property type="entry name" value="retropepsin_like"/>
    <property type="match status" value="1"/>
</dbReference>
<dbReference type="Gene3D" id="2.40.70.10">
    <property type="entry name" value="Acid Proteases"/>
    <property type="match status" value="1"/>
</dbReference>
<reference evidence="1" key="2">
    <citation type="journal article" date="2024" name="Plant">
        <title>Genomic evolution and insights into agronomic trait innovations of Sesamum species.</title>
        <authorList>
            <person name="Miao H."/>
            <person name="Wang L."/>
            <person name="Qu L."/>
            <person name="Liu H."/>
            <person name="Sun Y."/>
            <person name="Le M."/>
            <person name="Wang Q."/>
            <person name="Wei S."/>
            <person name="Zheng Y."/>
            <person name="Lin W."/>
            <person name="Duan Y."/>
            <person name="Cao H."/>
            <person name="Xiong S."/>
            <person name="Wang X."/>
            <person name="Wei L."/>
            <person name="Li C."/>
            <person name="Ma Q."/>
            <person name="Ju M."/>
            <person name="Zhao R."/>
            <person name="Li G."/>
            <person name="Mu C."/>
            <person name="Tian Q."/>
            <person name="Mei H."/>
            <person name="Zhang T."/>
            <person name="Gao T."/>
            <person name="Zhang H."/>
        </authorList>
    </citation>
    <scope>NUCLEOTIDE SEQUENCE</scope>
    <source>
        <strain evidence="1">KEN1</strain>
    </source>
</reference>
<dbReference type="AlphaFoldDB" id="A0AAW2UTK8"/>
<gene>
    <name evidence="1" type="ORF">Slati_3043700</name>
</gene>
<reference evidence="1" key="1">
    <citation type="submission" date="2020-06" db="EMBL/GenBank/DDBJ databases">
        <authorList>
            <person name="Li T."/>
            <person name="Hu X."/>
            <person name="Zhang T."/>
            <person name="Song X."/>
            <person name="Zhang H."/>
            <person name="Dai N."/>
            <person name="Sheng W."/>
            <person name="Hou X."/>
            <person name="Wei L."/>
        </authorList>
    </citation>
    <scope>NUCLEOTIDE SEQUENCE</scope>
    <source>
        <strain evidence="1">KEN1</strain>
        <tissue evidence="1">Leaf</tissue>
    </source>
</reference>
<proteinExistence type="predicted"/>
<accession>A0AAW2UTK8</accession>
<dbReference type="EMBL" id="JACGWN010000011">
    <property type="protein sequence ID" value="KAL0420208.1"/>
    <property type="molecule type" value="Genomic_DNA"/>
</dbReference>
<dbReference type="PANTHER" id="PTHR33240:SF8">
    <property type="entry name" value="OS03G0439900 PROTEIN"/>
    <property type="match status" value="1"/>
</dbReference>
<name>A0AAW2UTK8_9LAMI</name>
<organism evidence="1">
    <name type="scientific">Sesamum latifolium</name>
    <dbReference type="NCBI Taxonomy" id="2727402"/>
    <lineage>
        <taxon>Eukaryota</taxon>
        <taxon>Viridiplantae</taxon>
        <taxon>Streptophyta</taxon>
        <taxon>Embryophyta</taxon>
        <taxon>Tracheophyta</taxon>
        <taxon>Spermatophyta</taxon>
        <taxon>Magnoliopsida</taxon>
        <taxon>eudicotyledons</taxon>
        <taxon>Gunneridae</taxon>
        <taxon>Pentapetalae</taxon>
        <taxon>asterids</taxon>
        <taxon>lamiids</taxon>
        <taxon>Lamiales</taxon>
        <taxon>Pedaliaceae</taxon>
        <taxon>Sesamum</taxon>
    </lineage>
</organism>
<dbReference type="PANTHER" id="PTHR33240">
    <property type="entry name" value="OS08G0508500 PROTEIN"/>
    <property type="match status" value="1"/>
</dbReference>
<dbReference type="InterPro" id="IPR021109">
    <property type="entry name" value="Peptidase_aspartic_dom_sf"/>
</dbReference>
<sequence length="201" mass="22523">MITGEPIGGDSHHAQKAQVRKAHDITVKEVLDVETMEDTPLIQFWRAEGSRPKTSHNDALVITALLANYEVGRIFIDSESSADVLFGEAYNQMQLGDIPLKKVNTSLYRFTRELVHPWGKISLPLTLGTWSTQRTCMLKFLVVDVPSTYNVILGRPTLNAFQAVISTYHMKIKFLTPGGVGEVKGDPFQSRKYYIEAVRKG</sequence>